<accession>A0A6L5YUE4</accession>
<sequence>MKKIIYIMLIVIVIIYLLSSPASACDATRAGLLLWFNQVLPALFPFTVISAILLQSDLLEWLDNWLSQKHFFFSSTELFIFFCGFLFGFPIGSKLSSDCFKNGLLSQKQAQILCCCTNNLSPAFILGYVLVQKFHGEFSALFTLLILYIPSFLTGIILLIPNRPSAQNHKKTASRFQLDMQIIDAGIISGFETLIKLCGYIVLFSILGSILQKYPGRPPMPLYILTTGLEVTNGIAMLADSVLPENIIYVLAISILSWGGLSGIAQAHSMLAPAGLSISRYLCLKLFCSAISVLLAICYCRLLF</sequence>
<keyword evidence="3" id="KW-1185">Reference proteome</keyword>
<evidence type="ECO:0000256" key="1">
    <source>
        <dbReference type="SAM" id="Phobius"/>
    </source>
</evidence>
<dbReference type="Proteomes" id="UP000474024">
    <property type="component" value="Unassembled WGS sequence"/>
</dbReference>
<evidence type="ECO:0000313" key="2">
    <source>
        <dbReference type="EMBL" id="MST75777.1"/>
    </source>
</evidence>
<organism evidence="2 3">
    <name type="scientific">Roseburia porci</name>
    <dbReference type="NCBI Taxonomy" id="2605790"/>
    <lineage>
        <taxon>Bacteria</taxon>
        <taxon>Bacillati</taxon>
        <taxon>Bacillota</taxon>
        <taxon>Clostridia</taxon>
        <taxon>Lachnospirales</taxon>
        <taxon>Lachnospiraceae</taxon>
        <taxon>Roseburia</taxon>
    </lineage>
</organism>
<protein>
    <recommendedName>
        <fullName evidence="4">Sporulation integral membrane protein YlbJ</fullName>
    </recommendedName>
</protein>
<keyword evidence="1" id="KW-0812">Transmembrane</keyword>
<proteinExistence type="predicted"/>
<reference evidence="2 3" key="1">
    <citation type="submission" date="2019-08" db="EMBL/GenBank/DDBJ databases">
        <title>In-depth cultivation of the pig gut microbiome towards novel bacterial diversity and tailored functional studies.</title>
        <authorList>
            <person name="Wylensek D."/>
            <person name="Hitch T.C.A."/>
            <person name="Clavel T."/>
        </authorList>
    </citation>
    <scope>NUCLEOTIDE SEQUENCE [LARGE SCALE GENOMIC DNA]</scope>
    <source>
        <strain evidence="2 3">MUC/MUC-530-WT-4D</strain>
    </source>
</reference>
<gene>
    <name evidence="2" type="ORF">FYJ75_12380</name>
</gene>
<feature type="transmembrane region" description="Helical" evidence="1">
    <location>
        <begin position="138"/>
        <end position="161"/>
    </location>
</feature>
<dbReference type="AlphaFoldDB" id="A0A6L5YUE4"/>
<keyword evidence="1" id="KW-1133">Transmembrane helix</keyword>
<evidence type="ECO:0000313" key="3">
    <source>
        <dbReference type="Proteomes" id="UP000474024"/>
    </source>
</evidence>
<feature type="transmembrane region" description="Helical" evidence="1">
    <location>
        <begin position="278"/>
        <end position="300"/>
    </location>
</feature>
<feature type="transmembrane region" description="Helical" evidence="1">
    <location>
        <begin position="246"/>
        <end position="266"/>
    </location>
</feature>
<comment type="caution">
    <text evidence="2">The sequence shown here is derived from an EMBL/GenBank/DDBJ whole genome shotgun (WGS) entry which is preliminary data.</text>
</comment>
<evidence type="ECO:0008006" key="4">
    <source>
        <dbReference type="Google" id="ProtNLM"/>
    </source>
</evidence>
<dbReference type="EMBL" id="VUNI01000026">
    <property type="protein sequence ID" value="MST75777.1"/>
    <property type="molecule type" value="Genomic_DNA"/>
</dbReference>
<feature type="transmembrane region" description="Helical" evidence="1">
    <location>
        <begin position="71"/>
        <end position="91"/>
    </location>
</feature>
<name>A0A6L5YUE4_9FIRM</name>
<feature type="transmembrane region" description="Helical" evidence="1">
    <location>
        <begin position="220"/>
        <end position="239"/>
    </location>
</feature>
<dbReference type="RefSeq" id="WP_154430748.1">
    <property type="nucleotide sequence ID" value="NZ_VUNI01000026.1"/>
</dbReference>
<feature type="transmembrane region" description="Helical" evidence="1">
    <location>
        <begin position="182"/>
        <end position="208"/>
    </location>
</feature>
<keyword evidence="1" id="KW-0472">Membrane</keyword>
<feature type="transmembrane region" description="Helical" evidence="1">
    <location>
        <begin position="40"/>
        <end position="59"/>
    </location>
</feature>